<gene>
    <name evidence="1" type="ORF">GQ41_1998</name>
</gene>
<reference evidence="1 2" key="1">
    <citation type="submission" date="2019-06" db="EMBL/GenBank/DDBJ databases">
        <title>A large-scale integrated study on North Sea by COGITO (Coastal Microbe Genomic &amp; Taxonomic Observatory).</title>
        <authorList>
            <person name="Teeling H."/>
        </authorList>
    </citation>
    <scope>NUCLEOTIDE SEQUENCE [LARGE SCALE GENOMIC DNA]</scope>
    <source>
        <strain evidence="1 2">MAR_2009_79</strain>
    </source>
</reference>
<name>A0ABY3AFA3_9FLAO</name>
<dbReference type="EMBL" id="VHIF01000001">
    <property type="protein sequence ID" value="TQO37391.1"/>
    <property type="molecule type" value="Genomic_DNA"/>
</dbReference>
<comment type="caution">
    <text evidence="1">The sequence shown here is derived from an EMBL/GenBank/DDBJ whole genome shotgun (WGS) entry which is preliminary data.</text>
</comment>
<dbReference type="Proteomes" id="UP000315363">
    <property type="component" value="Unassembled WGS sequence"/>
</dbReference>
<evidence type="ECO:0000313" key="2">
    <source>
        <dbReference type="Proteomes" id="UP000315363"/>
    </source>
</evidence>
<sequence>MANTLDPMGLKQIITLHLYGLSNRMMGTTLEAPFPSLVPIENRRCDELIRCFEEVNNARNHPGFILLNNHHQ</sequence>
<proteinExistence type="predicted"/>
<keyword evidence="2" id="KW-1185">Reference proteome</keyword>
<organism evidence="1 2">
    <name type="scientific">Arenibacter algicola</name>
    <dbReference type="NCBI Taxonomy" id="616991"/>
    <lineage>
        <taxon>Bacteria</taxon>
        <taxon>Pseudomonadati</taxon>
        <taxon>Bacteroidota</taxon>
        <taxon>Flavobacteriia</taxon>
        <taxon>Flavobacteriales</taxon>
        <taxon>Flavobacteriaceae</taxon>
        <taxon>Arenibacter</taxon>
    </lineage>
</organism>
<protein>
    <submittedName>
        <fullName evidence="1">Uncharacterized protein</fullName>
    </submittedName>
</protein>
<accession>A0ABY3AFA3</accession>
<evidence type="ECO:0000313" key="1">
    <source>
        <dbReference type="EMBL" id="TQO37391.1"/>
    </source>
</evidence>